<dbReference type="InterPro" id="IPR016040">
    <property type="entry name" value="NAD(P)-bd_dom"/>
</dbReference>
<dbReference type="Pfam" id="PF13460">
    <property type="entry name" value="NAD_binding_10"/>
    <property type="match status" value="1"/>
</dbReference>
<proteinExistence type="predicted"/>
<gene>
    <name evidence="2" type="ORF">PM3016_866</name>
</gene>
<evidence type="ECO:0000313" key="2">
    <source>
        <dbReference type="EMBL" id="AFC27814.1"/>
    </source>
</evidence>
<accession>H6N968</accession>
<organism evidence="2 3">
    <name type="scientific">Paenibacillus mucilaginosus 3016</name>
    <dbReference type="NCBI Taxonomy" id="1116391"/>
    <lineage>
        <taxon>Bacteria</taxon>
        <taxon>Bacillati</taxon>
        <taxon>Bacillota</taxon>
        <taxon>Bacilli</taxon>
        <taxon>Bacillales</taxon>
        <taxon>Paenibacillaceae</taxon>
        <taxon>Paenibacillus</taxon>
    </lineage>
</organism>
<name>H6N968_9BACL</name>
<dbReference type="RefSeq" id="WP_014368579.1">
    <property type="nucleotide sequence ID" value="NC_016935.1"/>
</dbReference>
<dbReference type="HOGENOM" id="CLU_071330_2_0_9"/>
<dbReference type="STRING" id="1116391.PM3016_866"/>
<dbReference type="AlphaFoldDB" id="H6N968"/>
<dbReference type="Proteomes" id="UP000007523">
    <property type="component" value="Chromosome"/>
</dbReference>
<evidence type="ECO:0000313" key="3">
    <source>
        <dbReference type="Proteomes" id="UP000007523"/>
    </source>
</evidence>
<dbReference type="InterPro" id="IPR036291">
    <property type="entry name" value="NAD(P)-bd_dom_sf"/>
</dbReference>
<dbReference type="SUPFAM" id="SSF51735">
    <property type="entry name" value="NAD(P)-binding Rossmann-fold domains"/>
    <property type="match status" value="1"/>
</dbReference>
<keyword evidence="3" id="KW-1185">Reference proteome</keyword>
<reference evidence="2 3" key="1">
    <citation type="journal article" date="2012" name="J. Bacteriol.">
        <title>Complete Genome Sequence of Paenibacillus mucilaginosus 3016, a Bacterium Functional as Microbial Fertilizer.</title>
        <authorList>
            <person name="Ma M."/>
            <person name="Wang Z."/>
            <person name="Li L."/>
            <person name="Jiang X."/>
            <person name="Guan D."/>
            <person name="Cao F."/>
            <person name="Chen H."/>
            <person name="Wang X."/>
            <person name="Shen D."/>
            <person name="Du B."/>
            <person name="Li J."/>
        </authorList>
    </citation>
    <scope>NUCLEOTIDE SEQUENCE [LARGE SCALE GENOMIC DNA]</scope>
    <source>
        <strain evidence="2 3">3016</strain>
    </source>
</reference>
<dbReference type="KEGG" id="pmq:PM3016_866"/>
<feature type="domain" description="NAD(P)-binding" evidence="1">
    <location>
        <begin position="9"/>
        <end position="140"/>
    </location>
</feature>
<dbReference type="PANTHER" id="PTHR14097:SF7">
    <property type="entry name" value="OXIDOREDUCTASE HTATIP2"/>
    <property type="match status" value="1"/>
</dbReference>
<evidence type="ECO:0000259" key="1">
    <source>
        <dbReference type="Pfam" id="PF13460"/>
    </source>
</evidence>
<dbReference type="GO" id="GO:0016020">
    <property type="term" value="C:membrane"/>
    <property type="evidence" value="ECO:0007669"/>
    <property type="project" value="UniProtKB-SubCell"/>
</dbReference>
<dbReference type="PANTHER" id="PTHR14097">
    <property type="entry name" value="OXIDOREDUCTASE HTATIP2"/>
    <property type="match status" value="1"/>
</dbReference>
<dbReference type="EMBL" id="CP003235">
    <property type="protein sequence ID" value="AFC27814.1"/>
    <property type="molecule type" value="Genomic_DNA"/>
</dbReference>
<protein>
    <submittedName>
        <fullName evidence="2">Oxidoreductase</fullName>
    </submittedName>
</protein>
<sequence length="223" mass="24628">MNKTAIVAGATGLIGRELVRQLKQDAACGRVIALVRSRTDWEGGQPEELVTDWSEAQLEPLLRDKLPGADVYCALGTTIRKAGSKEQFRRVDLEYPLTLGRLACAHGASRLLVVSSTGADSSSRFFYSRVKGEMEEALRALGLPELHFFRPSLLLGQRKNDHRPGEKFAEAVSGAMPFLFRGPLQRYKPIQAAAVARGMIRAALREHGGEQVWESERIAELSR</sequence>
<dbReference type="Gene3D" id="3.40.50.720">
    <property type="entry name" value="NAD(P)-binding Rossmann-like Domain"/>
    <property type="match status" value="1"/>
</dbReference>